<evidence type="ECO:0000313" key="3">
    <source>
        <dbReference type="EMBL" id="GBG78171.1"/>
    </source>
</evidence>
<name>A0A388L772_CHABU</name>
<feature type="compositionally biased region" description="Polar residues" evidence="1">
    <location>
        <begin position="67"/>
        <end position="78"/>
    </location>
</feature>
<feature type="compositionally biased region" description="Basic and acidic residues" evidence="1">
    <location>
        <begin position="481"/>
        <end position="490"/>
    </location>
</feature>
<feature type="region of interest" description="Disordered" evidence="1">
    <location>
        <begin position="1"/>
        <end position="23"/>
    </location>
</feature>
<organism evidence="3 4">
    <name type="scientific">Chara braunii</name>
    <name type="common">Braun's stonewort</name>
    <dbReference type="NCBI Taxonomy" id="69332"/>
    <lineage>
        <taxon>Eukaryota</taxon>
        <taxon>Viridiplantae</taxon>
        <taxon>Streptophyta</taxon>
        <taxon>Charophyceae</taxon>
        <taxon>Charales</taxon>
        <taxon>Characeae</taxon>
        <taxon>Chara</taxon>
    </lineage>
</organism>
<evidence type="ECO:0000256" key="2">
    <source>
        <dbReference type="SAM" id="Phobius"/>
    </source>
</evidence>
<reference evidence="3 4" key="1">
    <citation type="journal article" date="2018" name="Cell">
        <title>The Chara Genome: Secondary Complexity and Implications for Plant Terrestrialization.</title>
        <authorList>
            <person name="Nishiyama T."/>
            <person name="Sakayama H."/>
            <person name="Vries J.D."/>
            <person name="Buschmann H."/>
            <person name="Saint-Marcoux D."/>
            <person name="Ullrich K.K."/>
            <person name="Haas F.B."/>
            <person name="Vanderstraeten L."/>
            <person name="Becker D."/>
            <person name="Lang D."/>
            <person name="Vosolsobe S."/>
            <person name="Rombauts S."/>
            <person name="Wilhelmsson P.K.I."/>
            <person name="Janitza P."/>
            <person name="Kern R."/>
            <person name="Heyl A."/>
            <person name="Rumpler F."/>
            <person name="Villalobos L.I.A.C."/>
            <person name="Clay J.M."/>
            <person name="Skokan R."/>
            <person name="Toyoda A."/>
            <person name="Suzuki Y."/>
            <person name="Kagoshima H."/>
            <person name="Schijlen E."/>
            <person name="Tajeshwar N."/>
            <person name="Catarino B."/>
            <person name="Hetherington A.J."/>
            <person name="Saltykova A."/>
            <person name="Bonnot C."/>
            <person name="Breuninger H."/>
            <person name="Symeonidi A."/>
            <person name="Radhakrishnan G.V."/>
            <person name="Van Nieuwerburgh F."/>
            <person name="Deforce D."/>
            <person name="Chang C."/>
            <person name="Karol K.G."/>
            <person name="Hedrich R."/>
            <person name="Ulvskov P."/>
            <person name="Glockner G."/>
            <person name="Delwiche C.F."/>
            <person name="Petrasek J."/>
            <person name="Van de Peer Y."/>
            <person name="Friml J."/>
            <person name="Beilby M."/>
            <person name="Dolan L."/>
            <person name="Kohara Y."/>
            <person name="Sugano S."/>
            <person name="Fujiyama A."/>
            <person name="Delaux P.-M."/>
            <person name="Quint M."/>
            <person name="TheiBen G."/>
            <person name="Hagemann M."/>
            <person name="Harholt J."/>
            <person name="Dunand C."/>
            <person name="Zachgo S."/>
            <person name="Langdale J."/>
            <person name="Maumus F."/>
            <person name="Straeten D.V.D."/>
            <person name="Gould S.B."/>
            <person name="Rensing S.A."/>
        </authorList>
    </citation>
    <scope>NUCLEOTIDE SEQUENCE [LARGE SCALE GENOMIC DNA]</scope>
    <source>
        <strain evidence="3 4">S276</strain>
    </source>
</reference>
<comment type="caution">
    <text evidence="3">The sequence shown here is derived from an EMBL/GenBank/DDBJ whole genome shotgun (WGS) entry which is preliminary data.</text>
</comment>
<evidence type="ECO:0000256" key="1">
    <source>
        <dbReference type="SAM" id="MobiDB-lite"/>
    </source>
</evidence>
<gene>
    <name evidence="3" type="ORF">CBR_g26204</name>
</gene>
<feature type="region of interest" description="Disordered" evidence="1">
    <location>
        <begin position="62"/>
        <end position="82"/>
    </location>
</feature>
<sequence>MRKLSGDRSNGRDLANPVVVPDHPGLIQMGGGWHSSEPNSLPYERSNEVALLRREKHVGAAPAGSSVELSSTEGSPSGQGRRWGAWRCTGSRLSCGRWLILRSMFRLPVLAIIIVAFFCLAYYMTDEWLQIVCAPLGGKGCLATSTSLGLNMNGTDAIDRRPERSALNLSVVELLQLPLRGQDAFTKVLVEENDPMFIGALDCLYYISRVVGEGGGNSSSSARCWSSGGLVQQLQAGDPKPSDGVGDNGAGGGLQLQGRELNRTLCIQNTVAAKSEERVAIWMAGKERACVCDEVCDIVLQTLTPGVTAAFAAELMVTVAGPEMRVLDIAVADDPQAPNPIGVFNGSGPPEFWFLRWKPRVPGRYRAMVRSNCFGNAAHQVQGMPGRHLYAEFNIDVCAKDAEVENDKKDRPKERVSGFWNLGVSSSGPSEFRKKKNRKGRSSNPCTEGEFGRWRRSDGGDYEWSFHDCAFDELVQGNHGADAKDGKEEERVEEEEEEDMADDSNTGSTAVTQDRPQRHQRWRRRRWASVPSFSAQIEGHLATYDKNVCEIVDPDMEDFLERLNIRGIHEITFLGDSHLRLLYDAIVEMVGTRVKDPMTDQYIVLKTASARESASSSASAPLPPFSVARPSSSSPPPPLDMSTSPRSNTTAMPSSSSLPLGSGALTSDISASADASSSLSTPSSAHPSSSSAAMVGELRLNFFWVDGIYLNGEFGCWSRGSASHRPSFPPNIPRGNESDVVVMDAGAWTWAFCKQAVASFDKHLPEFLDWVTSVVTKPGVRRIWRSATPITPQYWGCNARTNHGMRYANDLARRLTAERGINFFDAWHIEACLYLHDCARMVYPAWANNVHYTCLIWRDECFRVTGPAGRAAARDFAHYLLYRLP</sequence>
<feature type="region of interest" description="Disordered" evidence="1">
    <location>
        <begin position="426"/>
        <end position="452"/>
    </location>
</feature>
<feature type="compositionally biased region" description="Acidic residues" evidence="1">
    <location>
        <begin position="491"/>
        <end position="502"/>
    </location>
</feature>
<keyword evidence="2" id="KW-0472">Membrane</keyword>
<dbReference type="EMBL" id="BFEA01000288">
    <property type="protein sequence ID" value="GBG78171.1"/>
    <property type="molecule type" value="Genomic_DNA"/>
</dbReference>
<keyword evidence="4" id="KW-1185">Reference proteome</keyword>
<keyword evidence="2" id="KW-0812">Transmembrane</keyword>
<protein>
    <submittedName>
        <fullName evidence="3">Uncharacterized protein</fullName>
    </submittedName>
</protein>
<dbReference type="Gramene" id="GBG78171">
    <property type="protein sequence ID" value="GBG78171"/>
    <property type="gene ID" value="CBR_g26204"/>
</dbReference>
<proteinExistence type="predicted"/>
<feature type="region of interest" description="Disordered" evidence="1">
    <location>
        <begin position="477"/>
        <end position="523"/>
    </location>
</feature>
<keyword evidence="2" id="KW-1133">Transmembrane helix</keyword>
<feature type="compositionally biased region" description="Polar residues" evidence="1">
    <location>
        <begin position="503"/>
        <end position="514"/>
    </location>
</feature>
<evidence type="ECO:0000313" key="4">
    <source>
        <dbReference type="Proteomes" id="UP000265515"/>
    </source>
</evidence>
<feature type="transmembrane region" description="Helical" evidence="2">
    <location>
        <begin position="107"/>
        <end position="125"/>
    </location>
</feature>
<dbReference type="Proteomes" id="UP000265515">
    <property type="component" value="Unassembled WGS sequence"/>
</dbReference>
<accession>A0A388L772</accession>
<feature type="compositionally biased region" description="Low complexity" evidence="1">
    <location>
        <begin position="613"/>
        <end position="632"/>
    </location>
</feature>
<feature type="region of interest" description="Disordered" evidence="1">
    <location>
        <begin position="613"/>
        <end position="660"/>
    </location>
</feature>
<feature type="compositionally biased region" description="Basic and acidic residues" evidence="1">
    <location>
        <begin position="1"/>
        <end position="11"/>
    </location>
</feature>
<dbReference type="AlphaFoldDB" id="A0A388L772"/>